<comment type="subcellular location">
    <subcellularLocation>
        <location evidence="1">Membrane</location>
    </subcellularLocation>
</comment>
<evidence type="ECO:0008006" key="9">
    <source>
        <dbReference type="Google" id="ProtNLM"/>
    </source>
</evidence>
<protein>
    <recommendedName>
        <fullName evidence="9">FG-GAP repeat protein</fullName>
    </recommendedName>
</protein>
<dbReference type="InterPro" id="IPR013517">
    <property type="entry name" value="FG-GAP"/>
</dbReference>
<dbReference type="InterPro" id="IPR018511">
    <property type="entry name" value="Hemolysin-typ_Ca-bd_CS"/>
</dbReference>
<keyword evidence="6" id="KW-0472">Membrane</keyword>
<evidence type="ECO:0000256" key="1">
    <source>
        <dbReference type="ARBA" id="ARBA00004370"/>
    </source>
</evidence>
<dbReference type="PRINTS" id="PR01488">
    <property type="entry name" value="RTXTOXINA"/>
</dbReference>
<dbReference type="InterPro" id="IPR001343">
    <property type="entry name" value="Hemolysn_Ca-bd"/>
</dbReference>
<keyword evidence="4" id="KW-0677">Repeat</keyword>
<evidence type="ECO:0000313" key="8">
    <source>
        <dbReference type="Proteomes" id="UP000240527"/>
    </source>
</evidence>
<dbReference type="Pfam" id="PF00353">
    <property type="entry name" value="HemolysinCabind"/>
    <property type="match status" value="1"/>
</dbReference>
<evidence type="ECO:0000256" key="2">
    <source>
        <dbReference type="ARBA" id="ARBA00022656"/>
    </source>
</evidence>
<name>A0ABN5IXI6_9CAUL</name>
<keyword evidence="8" id="KW-1185">Reference proteome</keyword>
<dbReference type="Pfam" id="PF19198">
    <property type="entry name" value="RsaA_NTD"/>
    <property type="match status" value="1"/>
</dbReference>
<gene>
    <name evidence="7" type="ORF">B7G68_15620</name>
</gene>
<accession>A0ABN5IXI6</accession>
<reference evidence="7 8" key="1">
    <citation type="journal article" date="2015" name="Biotechnol. Bioeng.">
        <title>Genome sequence and phenotypic characterization of Caulobacter segnis.</title>
        <authorList>
            <person name="Patel S."/>
            <person name="Fletcher B."/>
            <person name="Scott D.C."/>
            <person name="Ely B."/>
        </authorList>
    </citation>
    <scope>NUCLEOTIDE SEQUENCE [LARGE SCALE GENOMIC DNA]</scope>
    <source>
        <strain evidence="7 8">TK0059</strain>
    </source>
</reference>
<dbReference type="PRINTS" id="PR00313">
    <property type="entry name" value="CABNDNGRPT"/>
</dbReference>
<dbReference type="SUPFAM" id="SSF69318">
    <property type="entry name" value="Integrin alpha N-terminal domain"/>
    <property type="match status" value="1"/>
</dbReference>
<evidence type="ECO:0000256" key="3">
    <source>
        <dbReference type="ARBA" id="ARBA00022729"/>
    </source>
</evidence>
<dbReference type="PANTHER" id="PTHR46580">
    <property type="entry name" value="SENSOR KINASE-RELATED"/>
    <property type="match status" value="1"/>
</dbReference>
<dbReference type="InterPro" id="IPR003995">
    <property type="entry name" value="RTX_toxin_determinant-A"/>
</dbReference>
<dbReference type="PROSITE" id="PS00330">
    <property type="entry name" value="HEMOLYSIN_CALCIUM"/>
    <property type="match status" value="3"/>
</dbReference>
<evidence type="ECO:0000256" key="4">
    <source>
        <dbReference type="ARBA" id="ARBA00022737"/>
    </source>
</evidence>
<dbReference type="InterPro" id="IPR028994">
    <property type="entry name" value="Integrin_alpha_N"/>
</dbReference>
<dbReference type="Proteomes" id="UP000240527">
    <property type="component" value="Chromosome"/>
</dbReference>
<dbReference type="EMBL" id="CP027850">
    <property type="protein sequence ID" value="AVQ03148.1"/>
    <property type="molecule type" value="Genomic_DNA"/>
</dbReference>
<organism evidence="7 8">
    <name type="scientific">Caulobacter segnis</name>
    <dbReference type="NCBI Taxonomy" id="88688"/>
    <lineage>
        <taxon>Bacteria</taxon>
        <taxon>Pseudomonadati</taxon>
        <taxon>Pseudomonadota</taxon>
        <taxon>Alphaproteobacteria</taxon>
        <taxon>Caulobacterales</taxon>
        <taxon>Caulobacteraceae</taxon>
        <taxon>Caulobacter</taxon>
    </lineage>
</organism>
<dbReference type="SUPFAM" id="SSF51120">
    <property type="entry name" value="beta-Roll"/>
    <property type="match status" value="1"/>
</dbReference>
<dbReference type="RefSeq" id="WP_106907214.1">
    <property type="nucleotide sequence ID" value="NZ_CP027850.1"/>
</dbReference>
<evidence type="ECO:0000313" key="7">
    <source>
        <dbReference type="EMBL" id="AVQ03148.1"/>
    </source>
</evidence>
<sequence>MAITFQTQDLALNLRAGFTTASVHEIAVADFNGDGKVDIALAYFLYPLEDRAVPIRVLTGDGAGKFVDSTTALFGDQPPVTVHGRQIVVADFNKDGRGDAFFADHGYDAAPFPGARNALFLSSNAAGLVNATTRLPTLADYSHSAAAGDVDGDGDIDLYVGNYNGGTEEAPYVLLNDGAANFTLSRAGLPADLVAGQYNSPASLLFDADGDGDLDLLLTPNETQTQSARLLKNDGKGNFTALSSFAMPKNGESEAVIDAKAADINGDGKLDLVMTTVVDLFKPGTTQVWINDGHGGFANETAKRLPVQTTEDWYTRTQLVDINGDGYVDLLASNSHKQAVFLNDGAGRFVQLPAGWLNISQYDRLQAADVNGDGRADVIAWRGIWEGAEHITTHLSGDAGVSVSGGAAADALVGDARAETLSGQAGNDGLFGGAGDDTLNGGDGADILVGGAGADRIDGGADVDEARYGGLASEYAIGVTASGWTVSDARANPRDGADTLINVENLVFADKTISLGDATVGLAIASLLRVSAAAGAGGTLTADLTAKITAGALNPSAAIAEVVKAADQTTSVATLSYLFFTGKIPGQAGVDYLVSPTGANANNLNSIYYQFFNLENRYINFAVNLGKVGEGAAKFSADYGALTLFDATKKAYAAIFGGTPTDAKVHLLIDSRVDYFASYGGDGPNGLGTKAAMVGWLLAEAEKADVGVMARSNAAWLTDLADGAAPFAIDVLDPAKGYYKADFIFGGG</sequence>
<dbReference type="Gene3D" id="2.150.10.10">
    <property type="entry name" value="Serralysin-like metalloprotease, C-terminal"/>
    <property type="match status" value="1"/>
</dbReference>
<dbReference type="Pfam" id="PF13517">
    <property type="entry name" value="FG-GAP_3"/>
    <property type="match status" value="3"/>
</dbReference>
<dbReference type="Gene3D" id="2.130.10.130">
    <property type="entry name" value="Integrin alpha, N-terminal"/>
    <property type="match status" value="2"/>
</dbReference>
<evidence type="ECO:0000256" key="6">
    <source>
        <dbReference type="ARBA" id="ARBA00023136"/>
    </source>
</evidence>
<dbReference type="InterPro" id="IPR011049">
    <property type="entry name" value="Serralysin-like_metalloprot_C"/>
</dbReference>
<keyword evidence="2" id="KW-0800">Toxin</keyword>
<proteinExistence type="predicted"/>
<keyword evidence="5" id="KW-0843">Virulence</keyword>
<evidence type="ECO:0000256" key="5">
    <source>
        <dbReference type="ARBA" id="ARBA00023026"/>
    </source>
</evidence>
<keyword evidence="3" id="KW-0732">Signal</keyword>